<dbReference type="CDD" id="cd22460">
    <property type="entry name" value="KH-I_PEPPER_rpt2_like"/>
    <property type="match status" value="1"/>
</dbReference>
<feature type="domain" description="K Homology" evidence="4">
    <location>
        <begin position="387"/>
        <end position="462"/>
    </location>
</feature>
<evidence type="ECO:0000313" key="5">
    <source>
        <dbReference type="EMBL" id="KAK4254214.1"/>
    </source>
</evidence>
<dbReference type="AlphaFoldDB" id="A0AAE1M717"/>
<feature type="domain" description="K Homology" evidence="4">
    <location>
        <begin position="570"/>
        <end position="640"/>
    </location>
</feature>
<comment type="caution">
    <text evidence="5">The sequence shown here is derived from an EMBL/GenBank/DDBJ whole genome shotgun (WGS) entry which is preliminary data.</text>
</comment>
<dbReference type="SMART" id="SM00322">
    <property type="entry name" value="KH"/>
    <property type="match status" value="5"/>
</dbReference>
<evidence type="ECO:0000313" key="6">
    <source>
        <dbReference type="Proteomes" id="UP001293593"/>
    </source>
</evidence>
<dbReference type="Pfam" id="PF00013">
    <property type="entry name" value="KH_1"/>
    <property type="match status" value="5"/>
</dbReference>
<protein>
    <recommendedName>
        <fullName evidence="4">K Homology domain-containing protein</fullName>
    </recommendedName>
</protein>
<sequence length="644" mass="67479">MAADPNRSSTNGSSNRSKSKLPPPPLSIPPGHVAFRMLCHASRIGGVIGKSGAIIKNLQQLTGAKIRVEDAPPDTPDRVVVIIAPSAISSKVRLGKPTEWNGNAGNDGSGDGGAVEVSKAQEALLKVFERVLDVAAETGGTEVRDGVVSCRLLAGSPQVGSVIGKGGKVVEKIRKDTGCKIRALSNCVRGLTTSDEMIEIEGNVSSVKMALLAVSHRLQDCTPADRTKMMDSKSYESAVVIPHEPLTDQDADHILQRNPPLSAASKSSNSYSLGLHSLSADFNRVSNLDSKALHQEVTFRILCPGDRVGCVIGKGGGVVKTLQNETGASIMVGPSVANCEERVVTITASESPEASYSPTQKAIVLVFSKSVEAGKENGLHPGSNRGSHFTARILVPTNQVGCLLGKGGAIVSEMRKATGTSIRVIGTDQVPKCALDNDQVVQISGVFSNVQDALYNATGRLRDNLFASTQNVAGTRSTSVVLHDTSPYGRLGDSAPLVGQPGVGISHNQSKHTFSQSIDHPGLPQNSDCPPSGLWTSQMVSRGVEDVGRKLSSLNCGSELGSGRKATTVTSTTVEIAVTDDVFDSVYGEGGNNLNRLRQISGATVTVYEPRPGTKERIIVMSGTPDQIQAAQSLLQAFILAGSS</sequence>
<evidence type="ECO:0000259" key="4">
    <source>
        <dbReference type="SMART" id="SM00322"/>
    </source>
</evidence>
<dbReference type="PANTHER" id="PTHR10288">
    <property type="entry name" value="KH DOMAIN CONTAINING RNA BINDING PROTEIN"/>
    <property type="match status" value="1"/>
</dbReference>
<name>A0AAE1M717_9FABA</name>
<dbReference type="PROSITE" id="PS50084">
    <property type="entry name" value="KH_TYPE_1"/>
    <property type="match status" value="5"/>
</dbReference>
<dbReference type="CDD" id="cd22459">
    <property type="entry name" value="KH-I_PEPPER_rpt1_like"/>
    <property type="match status" value="2"/>
</dbReference>
<feature type="region of interest" description="Disordered" evidence="3">
    <location>
        <begin position="1"/>
        <end position="27"/>
    </location>
</feature>
<keyword evidence="6" id="KW-1185">Reference proteome</keyword>
<reference evidence="5" key="1">
    <citation type="submission" date="2023-10" db="EMBL/GenBank/DDBJ databases">
        <title>Chromosome-level genome of the transformable northern wattle, Acacia crassicarpa.</title>
        <authorList>
            <person name="Massaro I."/>
            <person name="Sinha N.R."/>
            <person name="Poethig S."/>
            <person name="Leichty A.R."/>
        </authorList>
    </citation>
    <scope>NUCLEOTIDE SEQUENCE</scope>
    <source>
        <strain evidence="5">Acra3RX</strain>
        <tissue evidence="5">Leaf</tissue>
    </source>
</reference>
<dbReference type="CDD" id="cd22462">
    <property type="entry name" value="KH-I_HEN4_like_rpt5"/>
    <property type="match status" value="1"/>
</dbReference>
<keyword evidence="1" id="KW-0677">Repeat</keyword>
<dbReference type="SUPFAM" id="SSF54791">
    <property type="entry name" value="Eukaryotic type KH-domain (KH-domain type I)"/>
    <property type="match status" value="5"/>
</dbReference>
<accession>A0AAE1M717</accession>
<feature type="domain" description="K Homology" evidence="4">
    <location>
        <begin position="295"/>
        <end position="371"/>
    </location>
</feature>
<organism evidence="5 6">
    <name type="scientific">Acacia crassicarpa</name>
    <name type="common">northern wattle</name>
    <dbReference type="NCBI Taxonomy" id="499986"/>
    <lineage>
        <taxon>Eukaryota</taxon>
        <taxon>Viridiplantae</taxon>
        <taxon>Streptophyta</taxon>
        <taxon>Embryophyta</taxon>
        <taxon>Tracheophyta</taxon>
        <taxon>Spermatophyta</taxon>
        <taxon>Magnoliopsida</taxon>
        <taxon>eudicotyledons</taxon>
        <taxon>Gunneridae</taxon>
        <taxon>Pentapetalae</taxon>
        <taxon>rosids</taxon>
        <taxon>fabids</taxon>
        <taxon>Fabales</taxon>
        <taxon>Fabaceae</taxon>
        <taxon>Caesalpinioideae</taxon>
        <taxon>mimosoid clade</taxon>
        <taxon>Acacieae</taxon>
        <taxon>Acacia</taxon>
    </lineage>
</organism>
<proteinExistence type="predicted"/>
<dbReference type="Gene3D" id="3.30.310.210">
    <property type="match status" value="1"/>
</dbReference>
<gene>
    <name evidence="5" type="ORF">QN277_009624</name>
</gene>
<feature type="domain" description="K Homology" evidence="4">
    <location>
        <begin position="146"/>
        <end position="219"/>
    </location>
</feature>
<evidence type="ECO:0000256" key="3">
    <source>
        <dbReference type="SAM" id="MobiDB-lite"/>
    </source>
</evidence>
<dbReference type="InterPro" id="IPR036612">
    <property type="entry name" value="KH_dom_type_1_sf"/>
</dbReference>
<dbReference type="Proteomes" id="UP001293593">
    <property type="component" value="Unassembled WGS sequence"/>
</dbReference>
<dbReference type="GO" id="GO:0003723">
    <property type="term" value="F:RNA binding"/>
    <property type="evidence" value="ECO:0007669"/>
    <property type="project" value="UniProtKB-UniRule"/>
</dbReference>
<evidence type="ECO:0000256" key="2">
    <source>
        <dbReference type="PROSITE-ProRule" id="PRU00117"/>
    </source>
</evidence>
<feature type="domain" description="K Homology" evidence="4">
    <location>
        <begin position="31"/>
        <end position="136"/>
    </location>
</feature>
<dbReference type="EMBL" id="JAWXYG010000014">
    <property type="protein sequence ID" value="KAK4254214.1"/>
    <property type="molecule type" value="Genomic_DNA"/>
</dbReference>
<evidence type="ECO:0000256" key="1">
    <source>
        <dbReference type="ARBA" id="ARBA00022737"/>
    </source>
</evidence>
<keyword evidence="2" id="KW-0694">RNA-binding</keyword>
<dbReference type="InterPro" id="IPR004088">
    <property type="entry name" value="KH_dom_type_1"/>
</dbReference>
<dbReference type="InterPro" id="IPR004087">
    <property type="entry name" value="KH_dom"/>
</dbReference>
<dbReference type="Gene3D" id="3.30.1370.10">
    <property type="entry name" value="K Homology domain, type 1"/>
    <property type="match status" value="3"/>
</dbReference>
<feature type="compositionally biased region" description="Low complexity" evidence="3">
    <location>
        <begin position="1"/>
        <end position="16"/>
    </location>
</feature>